<keyword evidence="4" id="KW-1185">Reference proteome</keyword>
<dbReference type="EMBL" id="UYSL01007745">
    <property type="protein sequence ID" value="VDL67892.1"/>
    <property type="molecule type" value="Genomic_DNA"/>
</dbReference>
<accession>A0A0N4XP50</accession>
<dbReference type="SUPFAM" id="SSF55797">
    <property type="entry name" value="PR-1-like"/>
    <property type="match status" value="1"/>
</dbReference>
<reference evidence="5" key="1">
    <citation type="submission" date="2017-02" db="UniProtKB">
        <authorList>
            <consortium name="WormBaseParasite"/>
        </authorList>
    </citation>
    <scope>IDENTIFICATION</scope>
</reference>
<protein>
    <submittedName>
        <fullName evidence="5">SCP domain-containing protein</fullName>
    </submittedName>
</protein>
<dbReference type="Proteomes" id="UP000271162">
    <property type="component" value="Unassembled WGS sequence"/>
</dbReference>
<organism evidence="5">
    <name type="scientific">Nippostrongylus brasiliensis</name>
    <name type="common">Rat hookworm</name>
    <dbReference type="NCBI Taxonomy" id="27835"/>
    <lineage>
        <taxon>Eukaryota</taxon>
        <taxon>Metazoa</taxon>
        <taxon>Ecdysozoa</taxon>
        <taxon>Nematoda</taxon>
        <taxon>Chromadorea</taxon>
        <taxon>Rhabditida</taxon>
        <taxon>Rhabditina</taxon>
        <taxon>Rhabditomorpha</taxon>
        <taxon>Strongyloidea</taxon>
        <taxon>Heligmosomidae</taxon>
        <taxon>Nippostrongylus</taxon>
    </lineage>
</organism>
<gene>
    <name evidence="3" type="ORF">NBR_LOCUS4303</name>
</gene>
<name>A0A0N4XP50_NIPBR</name>
<dbReference type="AlphaFoldDB" id="A0A0N4XP50"/>
<dbReference type="Gene3D" id="3.40.33.10">
    <property type="entry name" value="CAP"/>
    <property type="match status" value="2"/>
</dbReference>
<dbReference type="InterPro" id="IPR035940">
    <property type="entry name" value="CAP_sf"/>
</dbReference>
<proteinExistence type="predicted"/>
<evidence type="ECO:0000259" key="2">
    <source>
        <dbReference type="Pfam" id="PF00188"/>
    </source>
</evidence>
<dbReference type="CDD" id="cd05380">
    <property type="entry name" value="CAP_euk"/>
    <property type="match status" value="1"/>
</dbReference>
<evidence type="ECO:0000256" key="1">
    <source>
        <dbReference type="SAM" id="MobiDB-lite"/>
    </source>
</evidence>
<evidence type="ECO:0000313" key="4">
    <source>
        <dbReference type="Proteomes" id="UP000271162"/>
    </source>
</evidence>
<dbReference type="InterPro" id="IPR014044">
    <property type="entry name" value="CAP_dom"/>
</dbReference>
<dbReference type="OMA" id="THIISNG"/>
<dbReference type="Pfam" id="PF00188">
    <property type="entry name" value="CAP"/>
    <property type="match status" value="1"/>
</dbReference>
<dbReference type="STRING" id="27835.A0A0N4XP50"/>
<reference evidence="3 4" key="2">
    <citation type="submission" date="2018-11" db="EMBL/GenBank/DDBJ databases">
        <authorList>
            <consortium name="Pathogen Informatics"/>
        </authorList>
    </citation>
    <scope>NUCLEOTIDE SEQUENCE [LARGE SCALE GENOMIC DNA]</scope>
</reference>
<evidence type="ECO:0000313" key="3">
    <source>
        <dbReference type="EMBL" id="VDL67892.1"/>
    </source>
</evidence>
<feature type="compositionally biased region" description="Polar residues" evidence="1">
    <location>
        <begin position="192"/>
        <end position="208"/>
    </location>
</feature>
<evidence type="ECO:0000313" key="5">
    <source>
        <dbReference type="WBParaSite" id="NBR_0000430201-mRNA-1"/>
    </source>
</evidence>
<sequence length="208" mass="23355">MYGLVGNWFDTVDVISDLVYDGEPEIRDFANMAKWNATEYACTFGSYNKGNDVLLICAYNVKGAVVGETIFEEARNGKYACDEGTQCGTDGKCDGWLCNVPVSNPDTVLPIYTPALLCNDLPFMSQFARYYALNQHNFYRRFVASGWAENKLTRFTPRAAKMEALSYDCSLEEAASEDVRKCERRADDTENNSDTGRNVQIINDVNMT</sequence>
<dbReference type="WBParaSite" id="NBR_0000430201-mRNA-1">
    <property type="protein sequence ID" value="NBR_0000430201-mRNA-1"/>
    <property type="gene ID" value="NBR_0000430201"/>
</dbReference>
<feature type="region of interest" description="Disordered" evidence="1">
    <location>
        <begin position="182"/>
        <end position="208"/>
    </location>
</feature>
<feature type="domain" description="SCP" evidence="2">
    <location>
        <begin position="133"/>
        <end position="198"/>
    </location>
</feature>